<feature type="domain" description="Homing endonuclease LAGLIDADG" evidence="1">
    <location>
        <begin position="10"/>
        <end position="188"/>
    </location>
</feature>
<dbReference type="InterPro" id="IPR027434">
    <property type="entry name" value="Homing_endonucl"/>
</dbReference>
<dbReference type="Gene3D" id="3.10.28.10">
    <property type="entry name" value="Homing endonucleases"/>
    <property type="match status" value="2"/>
</dbReference>
<dbReference type="InParanoid" id="A0A448YSJ6"/>
<keyword evidence="3" id="KW-1185">Reference proteome</keyword>
<dbReference type="GO" id="GO:0004519">
    <property type="term" value="F:endonuclease activity"/>
    <property type="evidence" value="ECO:0007669"/>
    <property type="project" value="InterPro"/>
</dbReference>
<dbReference type="EMBL" id="CAACVR010000059">
    <property type="protein sequence ID" value="VEU23889.1"/>
    <property type="molecule type" value="Genomic_DNA"/>
</dbReference>
<dbReference type="OrthoDB" id="5274855at2759"/>
<proteinExistence type="predicted"/>
<protein>
    <submittedName>
        <fullName evidence="2">DEKNAAC105078</fullName>
    </submittedName>
</protein>
<gene>
    <name evidence="2" type="ORF">BRENAR_LOCUS4618</name>
</gene>
<dbReference type="Proteomes" id="UP000290900">
    <property type="component" value="Unassembled WGS sequence"/>
</dbReference>
<evidence type="ECO:0000259" key="1">
    <source>
        <dbReference type="Pfam" id="PF03161"/>
    </source>
</evidence>
<organism evidence="2 3">
    <name type="scientific">Brettanomyces naardenensis</name>
    <name type="common">Yeast</name>
    <dbReference type="NCBI Taxonomy" id="13370"/>
    <lineage>
        <taxon>Eukaryota</taxon>
        <taxon>Fungi</taxon>
        <taxon>Dikarya</taxon>
        <taxon>Ascomycota</taxon>
        <taxon>Saccharomycotina</taxon>
        <taxon>Pichiomycetes</taxon>
        <taxon>Pichiales</taxon>
        <taxon>Pichiaceae</taxon>
        <taxon>Brettanomyces</taxon>
    </lineage>
</organism>
<evidence type="ECO:0000313" key="2">
    <source>
        <dbReference type="EMBL" id="VEU23889.1"/>
    </source>
</evidence>
<dbReference type="AlphaFoldDB" id="A0A448YSJ6"/>
<accession>A0A448YSJ6</accession>
<name>A0A448YSJ6_BRENA</name>
<dbReference type="SUPFAM" id="SSF55608">
    <property type="entry name" value="Homing endonucleases"/>
    <property type="match status" value="1"/>
</dbReference>
<feature type="non-terminal residue" evidence="2">
    <location>
        <position position="212"/>
    </location>
</feature>
<sequence length="212" mass="25505">MENIPNNIIYILSGIILTDGYINYHNNKNKIKHNNVYTELNSRFYLKQSVNHTQYLLYVYNKLAHYCMHLPKLRKVYIKGKRFYCIEFYTRSLPCFTLLRQLFYNGRVKIIPSDIYDYLNYESLAHMIMCDGSLLKGGGIILNLQNYTIKELILLINVFNIKFNLNCILHKSKNRNTIYIKLESVKKLYKYIEPYLIEDMKYKFNYKLIEKE</sequence>
<dbReference type="Pfam" id="PF03161">
    <property type="entry name" value="LAGLIDADG_2"/>
    <property type="match status" value="1"/>
</dbReference>
<dbReference type="InterPro" id="IPR004860">
    <property type="entry name" value="LAGLIDADG_dom"/>
</dbReference>
<dbReference type="STRING" id="13370.A0A448YSJ6"/>
<evidence type="ECO:0000313" key="3">
    <source>
        <dbReference type="Proteomes" id="UP000290900"/>
    </source>
</evidence>
<reference evidence="2 3" key="1">
    <citation type="submission" date="2018-12" db="EMBL/GenBank/DDBJ databases">
        <authorList>
            <person name="Tiukova I."/>
            <person name="Dainat J."/>
        </authorList>
    </citation>
    <scope>NUCLEOTIDE SEQUENCE [LARGE SCALE GENOMIC DNA]</scope>
</reference>